<dbReference type="PANTHER" id="PTHR38926">
    <property type="entry name" value="F-BOX DOMAIN CONTAINING PROTEIN, EXPRESSED"/>
    <property type="match status" value="1"/>
</dbReference>
<dbReference type="Proteomes" id="UP000681722">
    <property type="component" value="Unassembled WGS sequence"/>
</dbReference>
<dbReference type="PANTHER" id="PTHR38926:SF5">
    <property type="entry name" value="F-BOX AND LEUCINE-RICH REPEAT PROTEIN 6"/>
    <property type="match status" value="1"/>
</dbReference>
<evidence type="ECO:0000259" key="1">
    <source>
        <dbReference type="PROSITE" id="PS50181"/>
    </source>
</evidence>
<dbReference type="InterPro" id="IPR036047">
    <property type="entry name" value="F-box-like_dom_sf"/>
</dbReference>
<dbReference type="InterPro" id="IPR032675">
    <property type="entry name" value="LRR_dom_sf"/>
</dbReference>
<protein>
    <recommendedName>
        <fullName evidence="1">F-box domain-containing protein</fullName>
    </recommendedName>
</protein>
<dbReference type="Proteomes" id="UP000663829">
    <property type="component" value="Unassembled WGS sequence"/>
</dbReference>
<comment type="caution">
    <text evidence="2">The sequence shown here is derived from an EMBL/GenBank/DDBJ whole genome shotgun (WGS) entry which is preliminary data.</text>
</comment>
<proteinExistence type="predicted"/>
<dbReference type="SUPFAM" id="SSF81383">
    <property type="entry name" value="F-box domain"/>
    <property type="match status" value="1"/>
</dbReference>
<keyword evidence="4" id="KW-1185">Reference proteome</keyword>
<dbReference type="PROSITE" id="PS50181">
    <property type="entry name" value="FBOX"/>
    <property type="match status" value="1"/>
</dbReference>
<gene>
    <name evidence="2" type="ORF">GPM918_LOCUS11855</name>
    <name evidence="3" type="ORF">SRO942_LOCUS11856</name>
</gene>
<dbReference type="OrthoDB" id="3219396at2759"/>
<dbReference type="InterPro" id="IPR001810">
    <property type="entry name" value="F-box_dom"/>
</dbReference>
<dbReference type="EMBL" id="CAJNOQ010002524">
    <property type="protein sequence ID" value="CAF0963034.1"/>
    <property type="molecule type" value="Genomic_DNA"/>
</dbReference>
<evidence type="ECO:0000313" key="4">
    <source>
        <dbReference type="Proteomes" id="UP000663829"/>
    </source>
</evidence>
<feature type="domain" description="F-box" evidence="1">
    <location>
        <begin position="26"/>
        <end position="72"/>
    </location>
</feature>
<dbReference type="EMBL" id="CAJOBC010002524">
    <property type="protein sequence ID" value="CAF3737391.1"/>
    <property type="molecule type" value="Genomic_DNA"/>
</dbReference>
<dbReference type="SUPFAM" id="SSF52047">
    <property type="entry name" value="RNI-like"/>
    <property type="match status" value="1"/>
</dbReference>
<dbReference type="Pfam" id="PF12937">
    <property type="entry name" value="F-box-like"/>
    <property type="match status" value="1"/>
</dbReference>
<reference evidence="2" key="1">
    <citation type="submission" date="2021-02" db="EMBL/GenBank/DDBJ databases">
        <authorList>
            <person name="Nowell W R."/>
        </authorList>
    </citation>
    <scope>NUCLEOTIDE SEQUENCE</scope>
</reference>
<evidence type="ECO:0000313" key="2">
    <source>
        <dbReference type="EMBL" id="CAF0963034.1"/>
    </source>
</evidence>
<accession>A0A814E4S9</accession>
<name>A0A814E4S9_9BILA</name>
<dbReference type="AlphaFoldDB" id="A0A814E4S9"/>
<sequence>MQKCGMSVHARKKAKKTLEQEIVVQDGQVFMLPEETLLYIFKYLNISELIIAGSICKAWRRIAYDDELWKRIDLTYRPSSVHQLMTFFKRFDRSITTELRIQGLPKGYTKFKRVNLCQCSKSLCDQIQKSYKNLKDLYMFEFSFRETHDRAQHISCLPRNLESIHLIKCEMPMMTIQGNLDFLMVKNSMDFFLPRLQVLSFKNSPCITLLSVSYLPKLCPNLIELDLSKCCRISSSRSLSIMLMSYERTLRKLHLQQTNIDDDTIHCICRKLKRLVFFDIRECKNVTIMIVPNLCTLNQLQTLLAEEQLLNAYVEMKNMTQDEENETDAICID</sequence>
<organism evidence="2 4">
    <name type="scientific">Didymodactylos carnosus</name>
    <dbReference type="NCBI Taxonomy" id="1234261"/>
    <lineage>
        <taxon>Eukaryota</taxon>
        <taxon>Metazoa</taxon>
        <taxon>Spiralia</taxon>
        <taxon>Gnathifera</taxon>
        <taxon>Rotifera</taxon>
        <taxon>Eurotatoria</taxon>
        <taxon>Bdelloidea</taxon>
        <taxon>Philodinida</taxon>
        <taxon>Philodinidae</taxon>
        <taxon>Didymodactylos</taxon>
    </lineage>
</organism>
<evidence type="ECO:0000313" key="3">
    <source>
        <dbReference type="EMBL" id="CAF3737391.1"/>
    </source>
</evidence>
<dbReference type="Gene3D" id="3.80.10.10">
    <property type="entry name" value="Ribonuclease Inhibitor"/>
    <property type="match status" value="2"/>
</dbReference>
<dbReference type="SMART" id="SM00256">
    <property type="entry name" value="FBOX"/>
    <property type="match status" value="1"/>
</dbReference>